<evidence type="ECO:0000256" key="3">
    <source>
        <dbReference type="ARBA" id="ARBA00022989"/>
    </source>
</evidence>
<feature type="transmembrane region" description="Helical" evidence="6">
    <location>
        <begin position="51"/>
        <end position="71"/>
    </location>
</feature>
<keyword evidence="9" id="KW-1185">Reference proteome</keyword>
<feature type="transmembrane region" description="Helical" evidence="6">
    <location>
        <begin position="111"/>
        <end position="133"/>
    </location>
</feature>
<dbReference type="AlphaFoldDB" id="A0A4R5W186"/>
<feature type="region of interest" description="Disordered" evidence="5">
    <location>
        <begin position="1"/>
        <end position="24"/>
    </location>
</feature>
<comment type="caution">
    <text evidence="8">The sequence shown here is derived from an EMBL/GenBank/DDBJ whole genome shotgun (WGS) entry which is preliminary data.</text>
</comment>
<name>A0A4R5W186_9BURK</name>
<dbReference type="GO" id="GO:0016020">
    <property type="term" value="C:membrane"/>
    <property type="evidence" value="ECO:0007669"/>
    <property type="project" value="UniProtKB-SubCell"/>
</dbReference>
<accession>A0A4R5W186</accession>
<evidence type="ECO:0000313" key="9">
    <source>
        <dbReference type="Proteomes" id="UP000294829"/>
    </source>
</evidence>
<evidence type="ECO:0000256" key="6">
    <source>
        <dbReference type="SAM" id="Phobius"/>
    </source>
</evidence>
<feature type="compositionally biased region" description="Polar residues" evidence="5">
    <location>
        <begin position="10"/>
        <end position="24"/>
    </location>
</feature>
<keyword evidence="3 6" id="KW-1133">Transmembrane helix</keyword>
<comment type="subcellular location">
    <subcellularLocation>
        <location evidence="1">Membrane</location>
        <topology evidence="1">Multi-pass membrane protein</topology>
    </subcellularLocation>
</comment>
<dbReference type="EMBL" id="SMYL01000004">
    <property type="protein sequence ID" value="TDK65875.1"/>
    <property type="molecule type" value="Genomic_DNA"/>
</dbReference>
<gene>
    <name evidence="8" type="ORF">E2I14_09715</name>
</gene>
<evidence type="ECO:0000256" key="5">
    <source>
        <dbReference type="SAM" id="MobiDB-lite"/>
    </source>
</evidence>
<evidence type="ECO:0000313" key="8">
    <source>
        <dbReference type="EMBL" id="TDK65875.1"/>
    </source>
</evidence>
<reference evidence="8 9" key="1">
    <citation type="submission" date="2019-03" db="EMBL/GenBank/DDBJ databases">
        <title>Sapientia aquatica gen. nov., sp. nov., isolated from a crater lake.</title>
        <authorList>
            <person name="Felfoldi T."/>
            <person name="Szabo A."/>
            <person name="Toth E."/>
            <person name="Schumann P."/>
            <person name="Keki Z."/>
            <person name="Marialigeti K."/>
            <person name="Mathe I."/>
        </authorList>
    </citation>
    <scope>NUCLEOTIDE SEQUENCE [LARGE SCALE GENOMIC DNA]</scope>
    <source>
        <strain evidence="8 9">SA-152</strain>
    </source>
</reference>
<dbReference type="OrthoDB" id="8771373at2"/>
<feature type="transmembrane region" description="Helical" evidence="6">
    <location>
        <begin position="232"/>
        <end position="252"/>
    </location>
</feature>
<feature type="domain" description="Yip1" evidence="7">
    <location>
        <begin position="34"/>
        <end position="248"/>
    </location>
</feature>
<evidence type="ECO:0000256" key="2">
    <source>
        <dbReference type="ARBA" id="ARBA00022692"/>
    </source>
</evidence>
<feature type="transmembrane region" description="Helical" evidence="6">
    <location>
        <begin position="145"/>
        <end position="169"/>
    </location>
</feature>
<evidence type="ECO:0000256" key="4">
    <source>
        <dbReference type="ARBA" id="ARBA00023136"/>
    </source>
</evidence>
<keyword evidence="2 6" id="KW-0812">Transmembrane</keyword>
<proteinExistence type="predicted"/>
<evidence type="ECO:0000259" key="7">
    <source>
        <dbReference type="Pfam" id="PF04893"/>
    </source>
</evidence>
<dbReference type="Proteomes" id="UP000294829">
    <property type="component" value="Unassembled WGS sequence"/>
</dbReference>
<sequence length="253" mass="27697">MVNQLYRGQDMTTETSVPATSAPTSGSAFSTLLAIFTEPAKAFVAVEKRSMILLPLILMVVGMVGMLFFYYQSVDMSWLQDKMFAGKDMDPAQLEAAKKMVSKNMLLTTSAIGGAIGPLIMYAIVATYFTIVSKITNVPINFGKWFAFATWSAVPGLLAIPLGLLQIVLAQQGQLAPNQLNPLSLNQLFFHLDMNAHWATLLDTINVTTLWTMFVTVVGFETWTKKSRATSIAVVVTPYIVVFAIMTAINLAH</sequence>
<feature type="transmembrane region" description="Helical" evidence="6">
    <location>
        <begin position="198"/>
        <end position="220"/>
    </location>
</feature>
<protein>
    <submittedName>
        <fullName evidence="8">YIP1 family protein</fullName>
    </submittedName>
</protein>
<dbReference type="Pfam" id="PF04893">
    <property type="entry name" value="Yip1"/>
    <property type="match status" value="1"/>
</dbReference>
<organism evidence="8 9">
    <name type="scientific">Sapientia aquatica</name>
    <dbReference type="NCBI Taxonomy" id="1549640"/>
    <lineage>
        <taxon>Bacteria</taxon>
        <taxon>Pseudomonadati</taxon>
        <taxon>Pseudomonadota</taxon>
        <taxon>Betaproteobacteria</taxon>
        <taxon>Burkholderiales</taxon>
        <taxon>Oxalobacteraceae</taxon>
        <taxon>Sapientia</taxon>
    </lineage>
</organism>
<evidence type="ECO:0000256" key="1">
    <source>
        <dbReference type="ARBA" id="ARBA00004141"/>
    </source>
</evidence>
<dbReference type="InterPro" id="IPR006977">
    <property type="entry name" value="Yip1_dom"/>
</dbReference>
<keyword evidence="4 6" id="KW-0472">Membrane</keyword>